<dbReference type="PANTHER" id="PTHR32309:SF13">
    <property type="entry name" value="FERRIC ENTEROBACTIN TRANSPORT PROTEIN FEPE"/>
    <property type="match status" value="1"/>
</dbReference>
<dbReference type="EMBL" id="JAPDPJ010000018">
    <property type="protein sequence ID" value="MCW3786769.1"/>
    <property type="molecule type" value="Genomic_DNA"/>
</dbReference>
<reference evidence="10" key="1">
    <citation type="submission" date="2022-10" db="EMBL/GenBank/DDBJ databases">
        <authorList>
            <person name="Yu W.X."/>
        </authorList>
    </citation>
    <scope>NUCLEOTIDE SEQUENCE</scope>
    <source>
        <strain evidence="10">AAT</strain>
    </source>
</reference>
<accession>A0AAE3M447</accession>
<protein>
    <submittedName>
        <fullName evidence="10">Wzz/FepE/Etk N-terminal domain-containing protein</fullName>
    </submittedName>
</protein>
<dbReference type="Proteomes" id="UP001209229">
    <property type="component" value="Unassembled WGS sequence"/>
</dbReference>
<dbReference type="AlphaFoldDB" id="A0AAE3M447"/>
<feature type="domain" description="Polysaccharide chain length determinant N-terminal" evidence="8">
    <location>
        <begin position="16"/>
        <end position="118"/>
    </location>
</feature>
<dbReference type="Pfam" id="PF13807">
    <property type="entry name" value="GNVR"/>
    <property type="match status" value="1"/>
</dbReference>
<dbReference type="RefSeq" id="WP_301190333.1">
    <property type="nucleotide sequence ID" value="NZ_JAPDPJ010000018.1"/>
</dbReference>
<evidence type="ECO:0000259" key="8">
    <source>
        <dbReference type="Pfam" id="PF02706"/>
    </source>
</evidence>
<keyword evidence="2" id="KW-1003">Cell membrane</keyword>
<evidence type="ECO:0000313" key="11">
    <source>
        <dbReference type="Proteomes" id="UP001209229"/>
    </source>
</evidence>
<feature type="transmembrane region" description="Helical" evidence="7">
    <location>
        <begin position="340"/>
        <end position="363"/>
    </location>
</feature>
<dbReference type="PANTHER" id="PTHR32309">
    <property type="entry name" value="TYROSINE-PROTEIN KINASE"/>
    <property type="match status" value="1"/>
</dbReference>
<feature type="domain" description="Tyrosine-protein kinase G-rich" evidence="9">
    <location>
        <begin position="288"/>
        <end position="360"/>
    </location>
</feature>
<evidence type="ECO:0000259" key="9">
    <source>
        <dbReference type="Pfam" id="PF13807"/>
    </source>
</evidence>
<dbReference type="InterPro" id="IPR050445">
    <property type="entry name" value="Bact_polysacc_biosynth/exp"/>
</dbReference>
<evidence type="ECO:0000256" key="3">
    <source>
        <dbReference type="ARBA" id="ARBA00022692"/>
    </source>
</evidence>
<keyword evidence="4 7" id="KW-1133">Transmembrane helix</keyword>
<comment type="caution">
    <text evidence="10">The sequence shown here is derived from an EMBL/GenBank/DDBJ whole genome shotgun (WGS) entry which is preliminary data.</text>
</comment>
<dbReference type="InterPro" id="IPR003856">
    <property type="entry name" value="LPS_length_determ_N"/>
</dbReference>
<evidence type="ECO:0000256" key="4">
    <source>
        <dbReference type="ARBA" id="ARBA00022989"/>
    </source>
</evidence>
<keyword evidence="6" id="KW-0175">Coiled coil</keyword>
<evidence type="ECO:0000256" key="1">
    <source>
        <dbReference type="ARBA" id="ARBA00004651"/>
    </source>
</evidence>
<dbReference type="InterPro" id="IPR032807">
    <property type="entry name" value="GNVR"/>
</dbReference>
<evidence type="ECO:0000256" key="2">
    <source>
        <dbReference type="ARBA" id="ARBA00022475"/>
    </source>
</evidence>
<sequence>MESNNQINKNQIIKDDEIDLIALIKTIWDGRKTIYYSIGICVLIGLLIAYLSPDKYTASATLLPSSEKAGGNMGNLSSLASMAGINLGSMMGQSEGIPPEIYPQIVNSYPFLNEFIREKFHFEEYNNPISIYDYVAADTIPSFGSQLVKYTIRLPWTIKDAIFSGENEFSTKVQDIGVLSLSEEELMALASMFEVLQINVDDKSGLVNVSVELEEPILAAQYVQKAVELLQEYIIEYKTKQARENLDFVQERYNEKKLEYEETQLAYFNYKDTHRNIISERMDPELQRLSDAYDMASTIYKGLAQQLEQSKIAVKEQTPVFFVLEPVKVPIKPSSPQKKIILVLSIFLGGVLGVGLLFVKLVWSQIKTKF</sequence>
<keyword evidence="5 7" id="KW-0472">Membrane</keyword>
<evidence type="ECO:0000256" key="7">
    <source>
        <dbReference type="SAM" id="Phobius"/>
    </source>
</evidence>
<evidence type="ECO:0000313" key="10">
    <source>
        <dbReference type="EMBL" id="MCW3786769.1"/>
    </source>
</evidence>
<name>A0AAE3M447_9BACT</name>
<proteinExistence type="predicted"/>
<dbReference type="GO" id="GO:0004713">
    <property type="term" value="F:protein tyrosine kinase activity"/>
    <property type="evidence" value="ECO:0007669"/>
    <property type="project" value="TreeGrafter"/>
</dbReference>
<keyword evidence="3 7" id="KW-0812">Transmembrane</keyword>
<gene>
    <name evidence="10" type="ORF">OM075_09840</name>
</gene>
<dbReference type="Pfam" id="PF02706">
    <property type="entry name" value="Wzz"/>
    <property type="match status" value="1"/>
</dbReference>
<evidence type="ECO:0000256" key="5">
    <source>
        <dbReference type="ARBA" id="ARBA00023136"/>
    </source>
</evidence>
<dbReference type="GO" id="GO:0005886">
    <property type="term" value="C:plasma membrane"/>
    <property type="evidence" value="ECO:0007669"/>
    <property type="project" value="UniProtKB-SubCell"/>
</dbReference>
<feature type="coiled-coil region" evidence="6">
    <location>
        <begin position="239"/>
        <end position="266"/>
    </location>
</feature>
<comment type="subcellular location">
    <subcellularLocation>
        <location evidence="1">Cell membrane</location>
        <topology evidence="1">Multi-pass membrane protein</topology>
    </subcellularLocation>
</comment>
<organism evidence="10 11">
    <name type="scientific">Plebeiibacterium sediminum</name>
    <dbReference type="NCBI Taxonomy" id="2992112"/>
    <lineage>
        <taxon>Bacteria</taxon>
        <taxon>Pseudomonadati</taxon>
        <taxon>Bacteroidota</taxon>
        <taxon>Bacteroidia</taxon>
        <taxon>Marinilabiliales</taxon>
        <taxon>Marinilabiliaceae</taxon>
        <taxon>Plebeiibacterium</taxon>
    </lineage>
</organism>
<evidence type="ECO:0000256" key="6">
    <source>
        <dbReference type="SAM" id="Coils"/>
    </source>
</evidence>
<keyword evidence="11" id="KW-1185">Reference proteome</keyword>
<feature type="transmembrane region" description="Helical" evidence="7">
    <location>
        <begin position="33"/>
        <end position="51"/>
    </location>
</feature>